<feature type="region of interest" description="Disordered" evidence="1">
    <location>
        <begin position="70"/>
        <end position="96"/>
    </location>
</feature>
<feature type="compositionally biased region" description="Acidic residues" evidence="1">
    <location>
        <begin position="257"/>
        <end position="277"/>
    </location>
</feature>
<dbReference type="Gene3D" id="3.10.350.10">
    <property type="entry name" value="LysM domain"/>
    <property type="match status" value="1"/>
</dbReference>
<organism evidence="3 4">
    <name type="scientific">Cyclostephanos tholiformis</name>
    <dbReference type="NCBI Taxonomy" id="382380"/>
    <lineage>
        <taxon>Eukaryota</taxon>
        <taxon>Sar</taxon>
        <taxon>Stramenopiles</taxon>
        <taxon>Ochrophyta</taxon>
        <taxon>Bacillariophyta</taxon>
        <taxon>Coscinodiscophyceae</taxon>
        <taxon>Thalassiosirophycidae</taxon>
        <taxon>Stephanodiscales</taxon>
        <taxon>Stephanodiscaceae</taxon>
        <taxon>Cyclostephanos</taxon>
    </lineage>
</organism>
<evidence type="ECO:0000313" key="4">
    <source>
        <dbReference type="Proteomes" id="UP001530377"/>
    </source>
</evidence>
<gene>
    <name evidence="3" type="ORF">ACHAXA_001801</name>
</gene>
<feature type="compositionally biased region" description="Low complexity" evidence="1">
    <location>
        <begin position="75"/>
        <end position="91"/>
    </location>
</feature>
<dbReference type="Pfam" id="PF17820">
    <property type="entry name" value="PDZ_6"/>
    <property type="match status" value="1"/>
</dbReference>
<evidence type="ECO:0000313" key="3">
    <source>
        <dbReference type="EMBL" id="KAL3822648.1"/>
    </source>
</evidence>
<protein>
    <recommendedName>
        <fullName evidence="2">PDZ domain-containing protein</fullName>
    </recommendedName>
</protein>
<proteinExistence type="predicted"/>
<dbReference type="InterPro" id="IPR036034">
    <property type="entry name" value="PDZ_sf"/>
</dbReference>
<dbReference type="SUPFAM" id="SSF50156">
    <property type="entry name" value="PDZ domain-like"/>
    <property type="match status" value="1"/>
</dbReference>
<sequence>MAEEIRNKFVSWTLNVTSSASSMKQQRARRGGVIGGISIGGGGGGGGGRRGGVGIGQLCGVGVNLALYSPPPPSSSSSSSSLATRPSSASRNNRVVIDSVVPDGPAYRAGLRRGDVISSVDGISFDRGVLRDIDLVPDDVASAIRGIGGTEVVLVVERNDLDSKNSDSDGRRRRLIEFVLVREPIGLIPPAHDGTPASSSASSVSTTRDGEAIVDGGGEKATMDAKLRRPSFAARGASVVTVAVGSDSLAPHSFPEEKEDDEDYDDDDDDEEEEEEEGKERDMASSAESADQFDDDAAPPAPTALVASPPQSASVEGEEKTNIEDDDDDANGPSVEDEGASSVACSVDDASSQQWEMLSERSGSAIVVSFSGSYCGSSSCYRSPSPSVPKNKFVLVESNGEPYLHHVVLPTDTLQGLCLAYKISATRLRMENNFSGNSLHMAPKRLRIPNVAAVGGAYDRGAMIRIQDRTSREYKLHAFVAEMPSMELVEAKAYLDLSNWDLDEAIRSAREDEGWDLRGGFEPLGGVNATVNSTAALDRFGGGGGGGVGGGDDPMTMYAVTKPKALTARDIYACPPPFDGHGFELKDIKR</sequence>
<dbReference type="AlphaFoldDB" id="A0ABD3SE35"/>
<keyword evidence="4" id="KW-1185">Reference proteome</keyword>
<name>A0ABD3SE35_9STRA</name>
<feature type="domain" description="PDZ" evidence="2">
    <location>
        <begin position="95"/>
        <end position="159"/>
    </location>
</feature>
<dbReference type="CDD" id="cd06782">
    <property type="entry name" value="cpPDZ_CPP-like"/>
    <property type="match status" value="1"/>
</dbReference>
<dbReference type="InterPro" id="IPR041489">
    <property type="entry name" value="PDZ_6"/>
</dbReference>
<comment type="caution">
    <text evidence="3">The sequence shown here is derived from an EMBL/GenBank/DDBJ whole genome shotgun (WGS) entry which is preliminary data.</text>
</comment>
<dbReference type="Gene3D" id="2.30.42.10">
    <property type="match status" value="1"/>
</dbReference>
<dbReference type="InterPro" id="IPR036779">
    <property type="entry name" value="LysM_dom_sf"/>
</dbReference>
<feature type="compositionally biased region" description="Acidic residues" evidence="1">
    <location>
        <begin position="324"/>
        <end position="339"/>
    </location>
</feature>
<evidence type="ECO:0000256" key="1">
    <source>
        <dbReference type="SAM" id="MobiDB-lite"/>
    </source>
</evidence>
<feature type="region of interest" description="Disordered" evidence="1">
    <location>
        <begin position="187"/>
        <end position="222"/>
    </location>
</feature>
<dbReference type="InterPro" id="IPR001478">
    <property type="entry name" value="PDZ"/>
</dbReference>
<dbReference type="SMART" id="SM00228">
    <property type="entry name" value="PDZ"/>
    <property type="match status" value="1"/>
</dbReference>
<accession>A0ABD3SE35</accession>
<dbReference type="Proteomes" id="UP001530377">
    <property type="component" value="Unassembled WGS sequence"/>
</dbReference>
<reference evidence="3 4" key="1">
    <citation type="submission" date="2024-10" db="EMBL/GenBank/DDBJ databases">
        <title>Updated reference genomes for cyclostephanoid diatoms.</title>
        <authorList>
            <person name="Roberts W.R."/>
            <person name="Alverson A.J."/>
        </authorList>
    </citation>
    <scope>NUCLEOTIDE SEQUENCE [LARGE SCALE GENOMIC DNA]</scope>
    <source>
        <strain evidence="3 4">AJA228-03</strain>
    </source>
</reference>
<feature type="region of interest" description="Disordered" evidence="1">
    <location>
        <begin position="247"/>
        <end position="348"/>
    </location>
</feature>
<evidence type="ECO:0000259" key="2">
    <source>
        <dbReference type="PROSITE" id="PS50106"/>
    </source>
</evidence>
<dbReference type="PROSITE" id="PS50106">
    <property type="entry name" value="PDZ"/>
    <property type="match status" value="1"/>
</dbReference>
<dbReference type="EMBL" id="JALLPB020000059">
    <property type="protein sequence ID" value="KAL3822648.1"/>
    <property type="molecule type" value="Genomic_DNA"/>
</dbReference>